<dbReference type="EMBL" id="KL970210">
    <property type="protein sequence ID" value="KFK24308.1"/>
    <property type="molecule type" value="Genomic_DNA"/>
</dbReference>
<dbReference type="InterPro" id="IPR045154">
    <property type="entry name" value="PCF11-like"/>
</dbReference>
<dbReference type="AlphaFoldDB" id="A0A087G356"/>
<dbReference type="PANTHER" id="PTHR15921">
    <property type="entry name" value="PRE-MRNA CLEAVAGE COMPLEX II"/>
    <property type="match status" value="1"/>
</dbReference>
<dbReference type="InterPro" id="IPR057242">
    <property type="entry name" value="PCFS4-like"/>
</dbReference>
<sequence>FDPAKLKVRHESVINSLYSDMPRQCSSCGVRFKCQEDHSKHLDWHVRKNRMMKEANKTTTRGSQKPKKSRDWFASTSLWLSAANGGTVEAAKVSFNANGGTQKRKEVEEEEECVVPANENQKMCALCVEPFEEFFSHEADDWMYKDAVYLNNNGSGPIVHAKCMPEPRK</sequence>
<dbReference type="eggNOG" id="KOG2071">
    <property type="taxonomic scope" value="Eukaryota"/>
</dbReference>
<dbReference type="GO" id="GO:0000993">
    <property type="term" value="F:RNA polymerase II complex binding"/>
    <property type="evidence" value="ECO:0007669"/>
    <property type="project" value="InterPro"/>
</dbReference>
<dbReference type="InterPro" id="IPR013087">
    <property type="entry name" value="Znf_C2H2_type"/>
</dbReference>
<gene>
    <name evidence="2" type="ORF">AALP_AAs56253U000100</name>
</gene>
<dbReference type="Gramene" id="KFK24308">
    <property type="protein sequence ID" value="KFK24308"/>
    <property type="gene ID" value="AALP_AAs56253U000100"/>
</dbReference>
<feature type="domain" description="C2H2-type" evidence="1">
    <location>
        <begin position="25"/>
        <end position="45"/>
    </location>
</feature>
<dbReference type="PANTHER" id="PTHR15921:SF11">
    <property type="entry name" value="POLYADENYLATION AND CLEAVAGE FACTOR HOMOLOG 1-RELATED"/>
    <property type="match status" value="1"/>
</dbReference>
<evidence type="ECO:0000259" key="1">
    <source>
        <dbReference type="PROSITE" id="PS00028"/>
    </source>
</evidence>
<feature type="non-terminal residue" evidence="2">
    <location>
        <position position="1"/>
    </location>
</feature>
<name>A0A087G356_ARAAL</name>
<reference evidence="3" key="1">
    <citation type="journal article" date="2015" name="Nat. Plants">
        <title>Genome expansion of Arabis alpina linked with retrotransposition and reduced symmetric DNA methylation.</title>
        <authorList>
            <person name="Willing E.M."/>
            <person name="Rawat V."/>
            <person name="Mandakova T."/>
            <person name="Maumus F."/>
            <person name="James G.V."/>
            <person name="Nordstroem K.J."/>
            <person name="Becker C."/>
            <person name="Warthmann N."/>
            <person name="Chica C."/>
            <person name="Szarzynska B."/>
            <person name="Zytnicki M."/>
            <person name="Albani M.C."/>
            <person name="Kiefer C."/>
            <person name="Bergonzi S."/>
            <person name="Castaings L."/>
            <person name="Mateos J.L."/>
            <person name="Berns M.C."/>
            <person name="Bujdoso N."/>
            <person name="Piofczyk T."/>
            <person name="de Lorenzo L."/>
            <person name="Barrero-Sicilia C."/>
            <person name="Mateos I."/>
            <person name="Piednoel M."/>
            <person name="Hagmann J."/>
            <person name="Chen-Min-Tao R."/>
            <person name="Iglesias-Fernandez R."/>
            <person name="Schuster S.C."/>
            <person name="Alonso-Blanco C."/>
            <person name="Roudier F."/>
            <person name="Carbonero P."/>
            <person name="Paz-Ares J."/>
            <person name="Davis S.J."/>
            <person name="Pecinka A."/>
            <person name="Quesneville H."/>
            <person name="Colot V."/>
            <person name="Lysak M.A."/>
            <person name="Weigel D."/>
            <person name="Coupland G."/>
            <person name="Schneeberger K."/>
        </authorList>
    </citation>
    <scope>NUCLEOTIDE SEQUENCE [LARGE SCALE GENOMIC DNA]</scope>
    <source>
        <strain evidence="3">cv. Pajares</strain>
    </source>
</reference>
<dbReference type="Pfam" id="PF23228">
    <property type="entry name" value="zf_PCFS4"/>
    <property type="match status" value="1"/>
</dbReference>
<dbReference type="Proteomes" id="UP000029120">
    <property type="component" value="Unassembled WGS sequence"/>
</dbReference>
<proteinExistence type="predicted"/>
<keyword evidence="3" id="KW-1185">Reference proteome</keyword>
<dbReference type="GO" id="GO:0005849">
    <property type="term" value="C:mRNA cleavage factor complex"/>
    <property type="evidence" value="ECO:0007669"/>
    <property type="project" value="TreeGrafter"/>
</dbReference>
<organism evidence="2 3">
    <name type="scientific">Arabis alpina</name>
    <name type="common">Alpine rock-cress</name>
    <dbReference type="NCBI Taxonomy" id="50452"/>
    <lineage>
        <taxon>Eukaryota</taxon>
        <taxon>Viridiplantae</taxon>
        <taxon>Streptophyta</taxon>
        <taxon>Embryophyta</taxon>
        <taxon>Tracheophyta</taxon>
        <taxon>Spermatophyta</taxon>
        <taxon>Magnoliopsida</taxon>
        <taxon>eudicotyledons</taxon>
        <taxon>Gunneridae</taxon>
        <taxon>Pentapetalae</taxon>
        <taxon>rosids</taxon>
        <taxon>malvids</taxon>
        <taxon>Brassicales</taxon>
        <taxon>Brassicaceae</taxon>
        <taxon>Arabideae</taxon>
        <taxon>Arabis</taxon>
    </lineage>
</organism>
<dbReference type="GO" id="GO:0003729">
    <property type="term" value="F:mRNA binding"/>
    <property type="evidence" value="ECO:0007669"/>
    <property type="project" value="InterPro"/>
</dbReference>
<dbReference type="GO" id="GO:0005737">
    <property type="term" value="C:cytoplasm"/>
    <property type="evidence" value="ECO:0007669"/>
    <property type="project" value="TreeGrafter"/>
</dbReference>
<dbReference type="OMA" id="HSSCYSE"/>
<evidence type="ECO:0000313" key="2">
    <source>
        <dbReference type="EMBL" id="KFK24308.1"/>
    </source>
</evidence>
<dbReference type="GO" id="GO:0031124">
    <property type="term" value="P:mRNA 3'-end processing"/>
    <property type="evidence" value="ECO:0007669"/>
    <property type="project" value="InterPro"/>
</dbReference>
<dbReference type="PROSITE" id="PS00028">
    <property type="entry name" value="ZINC_FINGER_C2H2_1"/>
    <property type="match status" value="1"/>
</dbReference>
<dbReference type="GO" id="GO:0006369">
    <property type="term" value="P:termination of RNA polymerase II transcription"/>
    <property type="evidence" value="ECO:0007669"/>
    <property type="project" value="InterPro"/>
</dbReference>
<protein>
    <recommendedName>
        <fullName evidence="1">C2H2-type domain-containing protein</fullName>
    </recommendedName>
</protein>
<accession>A0A087G356</accession>
<evidence type="ECO:0000313" key="3">
    <source>
        <dbReference type="Proteomes" id="UP000029120"/>
    </source>
</evidence>
<dbReference type="OrthoDB" id="2129491at2759"/>
<feature type="non-terminal residue" evidence="2">
    <location>
        <position position="169"/>
    </location>
</feature>